<accession>A0A1I7JE60</accession>
<organism evidence="2 3">
    <name type="scientific">Xenorhabdus koppenhoeferi</name>
    <dbReference type="NCBI Taxonomy" id="351659"/>
    <lineage>
        <taxon>Bacteria</taxon>
        <taxon>Pseudomonadati</taxon>
        <taxon>Pseudomonadota</taxon>
        <taxon>Gammaproteobacteria</taxon>
        <taxon>Enterobacterales</taxon>
        <taxon>Morganellaceae</taxon>
        <taxon>Xenorhabdus</taxon>
    </lineage>
</organism>
<sequence length="43" mass="4800">MKRSFSPEFKVESAQLVLDQNYSIVEAASAMNVSPSALGRWVR</sequence>
<reference evidence="3" key="1">
    <citation type="submission" date="2016-10" db="EMBL/GenBank/DDBJ databases">
        <authorList>
            <person name="Varghese N."/>
            <person name="Submissions S."/>
        </authorList>
    </citation>
    <scope>NUCLEOTIDE SEQUENCE [LARGE SCALE GENOMIC DNA]</scope>
    <source>
        <strain evidence="3">DSM 18168</strain>
    </source>
</reference>
<protein>
    <submittedName>
        <fullName evidence="2">Transposase</fullName>
    </submittedName>
</protein>
<dbReference type="InterPro" id="IPR002514">
    <property type="entry name" value="Transposase_8"/>
</dbReference>
<gene>
    <name evidence="2" type="ORF">SAMN05421784_1316</name>
</gene>
<dbReference type="STRING" id="351659.SAMN05421784_1316"/>
<dbReference type="OrthoDB" id="9810995at2"/>
<evidence type="ECO:0000313" key="2">
    <source>
        <dbReference type="EMBL" id="SFU83457.1"/>
    </source>
</evidence>
<keyword evidence="3" id="KW-1185">Reference proteome</keyword>
<dbReference type="AlphaFoldDB" id="A0A1I7JE60"/>
<name>A0A1I7JE60_9GAMM</name>
<dbReference type="RefSeq" id="WP_092552773.1">
    <property type="nucleotide sequence ID" value="NZ_CAWRBG010000077.1"/>
</dbReference>
<dbReference type="Pfam" id="PF01527">
    <property type="entry name" value="HTH_Tnp_1"/>
    <property type="match status" value="1"/>
</dbReference>
<comment type="similarity">
    <text evidence="1">Belongs to the transposase 8 family.</text>
</comment>
<dbReference type="GO" id="GO:0003677">
    <property type="term" value="F:DNA binding"/>
    <property type="evidence" value="ECO:0007669"/>
    <property type="project" value="InterPro"/>
</dbReference>
<dbReference type="EMBL" id="FPBJ01000031">
    <property type="protein sequence ID" value="SFU83457.1"/>
    <property type="molecule type" value="Genomic_DNA"/>
</dbReference>
<dbReference type="SUPFAM" id="SSF46689">
    <property type="entry name" value="Homeodomain-like"/>
    <property type="match status" value="1"/>
</dbReference>
<dbReference type="GO" id="GO:0004803">
    <property type="term" value="F:transposase activity"/>
    <property type="evidence" value="ECO:0007669"/>
    <property type="project" value="InterPro"/>
</dbReference>
<dbReference type="GO" id="GO:0006313">
    <property type="term" value="P:DNA transposition"/>
    <property type="evidence" value="ECO:0007669"/>
    <property type="project" value="InterPro"/>
</dbReference>
<evidence type="ECO:0000256" key="1">
    <source>
        <dbReference type="ARBA" id="ARBA00009964"/>
    </source>
</evidence>
<dbReference type="Proteomes" id="UP000242496">
    <property type="component" value="Unassembled WGS sequence"/>
</dbReference>
<proteinExistence type="inferred from homology"/>
<dbReference type="InterPro" id="IPR009057">
    <property type="entry name" value="Homeodomain-like_sf"/>
</dbReference>
<evidence type="ECO:0000313" key="3">
    <source>
        <dbReference type="Proteomes" id="UP000242496"/>
    </source>
</evidence>